<accession>A0AA44DEZ8</accession>
<organism evidence="3 4">
    <name type="scientific">Streptomyces somaliensis (strain ATCC 33201 / DSM 40738 / JCM 12659 / KCTC 9044 / NCTC 11332 / NRRL B-12077 / IP 733)</name>
    <dbReference type="NCBI Taxonomy" id="1134445"/>
    <lineage>
        <taxon>Bacteria</taxon>
        <taxon>Bacillati</taxon>
        <taxon>Actinomycetota</taxon>
        <taxon>Actinomycetes</taxon>
        <taxon>Kitasatosporales</taxon>
        <taxon>Streptomycetaceae</taxon>
        <taxon>Streptomyces</taxon>
    </lineage>
</organism>
<protein>
    <submittedName>
        <fullName evidence="3">Uncharacterized protein</fullName>
    </submittedName>
</protein>
<dbReference type="EMBL" id="JAAXOU010000134">
    <property type="protein sequence ID" value="NKY15065.1"/>
    <property type="molecule type" value="Genomic_DNA"/>
</dbReference>
<evidence type="ECO:0000256" key="1">
    <source>
        <dbReference type="SAM" id="MobiDB-lite"/>
    </source>
</evidence>
<name>A0AA44DEZ8_STRE0</name>
<feature type="transmembrane region" description="Helical" evidence="2">
    <location>
        <begin position="44"/>
        <end position="64"/>
    </location>
</feature>
<keyword evidence="2" id="KW-0812">Transmembrane</keyword>
<dbReference type="Proteomes" id="UP000570003">
    <property type="component" value="Unassembled WGS sequence"/>
</dbReference>
<keyword evidence="2" id="KW-1133">Transmembrane helix</keyword>
<sequence length="293" mass="30935">MDAFLWLGFIISIGTAGFGYSYMELAQGYKDVGLGARRESGRNIMLGGLAGTTVFGILTALWFGETDGDLSAGAAVLLRAGAGLLACLPPVAAVAYGAKAVRRRRRARAADREHRQAVGEAVRARHDRVRERYGAYLSDVFAVLDHPAMTDVQVPTTESLVRALAAADDAAAAAGTGHAGLSAYREAVAAAEIAFAKAQQYARKVGTGLLSARERDTVALARKLLTTALDGGGTPEERRSAYRRARSLLDGVIPMPPRASAALDGRLRQALAPAPRPGEHPREQDADRTEDGA</sequence>
<keyword evidence="2" id="KW-0472">Membrane</keyword>
<gene>
    <name evidence="3" type="ORF">HGA06_13120</name>
</gene>
<feature type="region of interest" description="Disordered" evidence="1">
    <location>
        <begin position="259"/>
        <end position="293"/>
    </location>
</feature>
<comment type="caution">
    <text evidence="3">The sequence shown here is derived from an EMBL/GenBank/DDBJ whole genome shotgun (WGS) entry which is preliminary data.</text>
</comment>
<dbReference type="AlphaFoldDB" id="A0AA44DEZ8"/>
<keyword evidence="4" id="KW-1185">Reference proteome</keyword>
<dbReference type="RefSeq" id="WP_168439266.1">
    <property type="nucleotide sequence ID" value="NZ_JAAXOU010000134.1"/>
</dbReference>
<feature type="compositionally biased region" description="Basic and acidic residues" evidence="1">
    <location>
        <begin position="277"/>
        <end position="293"/>
    </location>
</feature>
<feature type="transmembrane region" description="Helical" evidence="2">
    <location>
        <begin position="6"/>
        <end position="23"/>
    </location>
</feature>
<feature type="transmembrane region" description="Helical" evidence="2">
    <location>
        <begin position="76"/>
        <end position="98"/>
    </location>
</feature>
<proteinExistence type="predicted"/>
<evidence type="ECO:0000256" key="2">
    <source>
        <dbReference type="SAM" id="Phobius"/>
    </source>
</evidence>
<reference evidence="3 4" key="1">
    <citation type="submission" date="2020-04" db="EMBL/GenBank/DDBJ databases">
        <title>MicrobeNet Type strains.</title>
        <authorList>
            <person name="Nicholson A.C."/>
        </authorList>
    </citation>
    <scope>NUCLEOTIDE SEQUENCE [LARGE SCALE GENOMIC DNA]</scope>
    <source>
        <strain evidence="3 4">DSM 40738</strain>
    </source>
</reference>
<evidence type="ECO:0000313" key="4">
    <source>
        <dbReference type="Proteomes" id="UP000570003"/>
    </source>
</evidence>
<evidence type="ECO:0000313" key="3">
    <source>
        <dbReference type="EMBL" id="NKY15065.1"/>
    </source>
</evidence>